<sequence>MTAAPAPDGALPAPDVVGASARVRLDEVIHSPVRLSIVAALAATDEAEFGAVRDAVEVSDSALSKHASALEQAGYVAVRKGYVGKRPRTWLKLTPPGRDALAAHLAALRRIAGDA</sequence>
<organism evidence="2 3">
    <name type="scientific">Cellulomonas cellasea</name>
    <dbReference type="NCBI Taxonomy" id="43670"/>
    <lineage>
        <taxon>Bacteria</taxon>
        <taxon>Bacillati</taxon>
        <taxon>Actinomycetota</taxon>
        <taxon>Actinomycetes</taxon>
        <taxon>Micrococcales</taxon>
        <taxon>Cellulomonadaceae</taxon>
        <taxon>Cellulomonas</taxon>
    </lineage>
</organism>
<gene>
    <name evidence="2" type="ORF">FHR80_000051</name>
</gene>
<dbReference type="PANTHER" id="PTHR37318:SF1">
    <property type="entry name" value="BSL7504 PROTEIN"/>
    <property type="match status" value="1"/>
</dbReference>
<dbReference type="Proteomes" id="UP000518206">
    <property type="component" value="Unassembled WGS sequence"/>
</dbReference>
<accession>A0A7W4Y9X2</accession>
<dbReference type="CDD" id="cd00090">
    <property type="entry name" value="HTH_ARSR"/>
    <property type="match status" value="1"/>
</dbReference>
<dbReference type="RefSeq" id="WP_183294227.1">
    <property type="nucleotide sequence ID" value="NZ_JACHVX010000001.1"/>
</dbReference>
<evidence type="ECO:0000313" key="3">
    <source>
        <dbReference type="Proteomes" id="UP000518206"/>
    </source>
</evidence>
<evidence type="ECO:0000313" key="2">
    <source>
        <dbReference type="EMBL" id="MBB2921157.1"/>
    </source>
</evidence>
<dbReference type="EMBL" id="JACHVX010000001">
    <property type="protein sequence ID" value="MBB2921157.1"/>
    <property type="molecule type" value="Genomic_DNA"/>
</dbReference>
<name>A0A7W4Y9X2_9CELL</name>
<dbReference type="InterPro" id="IPR036388">
    <property type="entry name" value="WH-like_DNA-bd_sf"/>
</dbReference>
<dbReference type="InterPro" id="IPR027395">
    <property type="entry name" value="WH_DNA-bd_dom"/>
</dbReference>
<proteinExistence type="predicted"/>
<keyword evidence="2" id="KW-0238">DNA-binding</keyword>
<dbReference type="InterPro" id="IPR036390">
    <property type="entry name" value="WH_DNA-bd_sf"/>
</dbReference>
<dbReference type="SUPFAM" id="SSF46785">
    <property type="entry name" value="Winged helix' DNA-binding domain"/>
    <property type="match status" value="1"/>
</dbReference>
<dbReference type="GO" id="GO:0003677">
    <property type="term" value="F:DNA binding"/>
    <property type="evidence" value="ECO:0007669"/>
    <property type="project" value="UniProtKB-KW"/>
</dbReference>
<comment type="caution">
    <text evidence="2">The sequence shown here is derived from an EMBL/GenBank/DDBJ whole genome shotgun (WGS) entry which is preliminary data.</text>
</comment>
<dbReference type="Gene3D" id="1.10.10.10">
    <property type="entry name" value="Winged helix-like DNA-binding domain superfamily/Winged helix DNA-binding domain"/>
    <property type="match status" value="1"/>
</dbReference>
<reference evidence="2 3" key="1">
    <citation type="submission" date="2020-08" db="EMBL/GenBank/DDBJ databases">
        <title>The Agave Microbiome: Exploring the role of microbial communities in plant adaptations to desert environments.</title>
        <authorList>
            <person name="Partida-Martinez L.P."/>
        </authorList>
    </citation>
    <scope>NUCLEOTIDE SEQUENCE [LARGE SCALE GENOMIC DNA]</scope>
    <source>
        <strain evidence="2 3">RAS26</strain>
    </source>
</reference>
<reference evidence="2 3" key="2">
    <citation type="submission" date="2020-08" db="EMBL/GenBank/DDBJ databases">
        <authorList>
            <person name="Partida-Martinez L."/>
            <person name="Huntemann M."/>
            <person name="Clum A."/>
            <person name="Wang J."/>
            <person name="Palaniappan K."/>
            <person name="Ritter S."/>
            <person name="Chen I.-M."/>
            <person name="Stamatis D."/>
            <person name="Reddy T."/>
            <person name="O'Malley R."/>
            <person name="Daum C."/>
            <person name="Shapiro N."/>
            <person name="Ivanova N."/>
            <person name="Kyrpides N."/>
            <person name="Woyke T."/>
        </authorList>
    </citation>
    <scope>NUCLEOTIDE SEQUENCE [LARGE SCALE GENOMIC DNA]</scope>
    <source>
        <strain evidence="2 3">RAS26</strain>
    </source>
</reference>
<protein>
    <submittedName>
        <fullName evidence="2">DNA-binding MarR family transcriptional regulator</fullName>
    </submittedName>
</protein>
<evidence type="ECO:0000259" key="1">
    <source>
        <dbReference type="Pfam" id="PF13601"/>
    </source>
</evidence>
<dbReference type="Pfam" id="PF13601">
    <property type="entry name" value="HTH_34"/>
    <property type="match status" value="1"/>
</dbReference>
<dbReference type="PANTHER" id="PTHR37318">
    <property type="entry name" value="BSL7504 PROTEIN"/>
    <property type="match status" value="1"/>
</dbReference>
<dbReference type="InterPro" id="IPR011991">
    <property type="entry name" value="ArsR-like_HTH"/>
</dbReference>
<dbReference type="AlphaFoldDB" id="A0A7W4Y9X2"/>
<feature type="domain" description="Winged helix DNA-binding" evidence="1">
    <location>
        <begin position="33"/>
        <end position="111"/>
    </location>
</feature>